<keyword evidence="12" id="KW-1185">Reference proteome</keyword>
<feature type="transmembrane region" description="Helical" evidence="9">
    <location>
        <begin position="133"/>
        <end position="155"/>
    </location>
</feature>
<evidence type="ECO:0000256" key="4">
    <source>
        <dbReference type="ARBA" id="ARBA00022519"/>
    </source>
</evidence>
<name>A0ABV7VHJ4_9PROT</name>
<evidence type="ECO:0000259" key="10">
    <source>
        <dbReference type="Pfam" id="PF04290"/>
    </source>
</evidence>
<dbReference type="EMBL" id="JBHRYJ010000002">
    <property type="protein sequence ID" value="MFC3676021.1"/>
    <property type="molecule type" value="Genomic_DNA"/>
</dbReference>
<evidence type="ECO:0000256" key="3">
    <source>
        <dbReference type="ARBA" id="ARBA00022475"/>
    </source>
</evidence>
<keyword evidence="5 9" id="KW-0812">Transmembrane</keyword>
<evidence type="ECO:0000256" key="9">
    <source>
        <dbReference type="RuleBase" id="RU369079"/>
    </source>
</evidence>
<keyword evidence="3" id="KW-1003">Cell membrane</keyword>
<dbReference type="RefSeq" id="WP_379725852.1">
    <property type="nucleotide sequence ID" value="NZ_JBHRYJ010000002.1"/>
</dbReference>
<keyword evidence="2 9" id="KW-0813">Transport</keyword>
<dbReference type="InterPro" id="IPR007387">
    <property type="entry name" value="TRAP_DctQ"/>
</dbReference>
<dbReference type="PANTHER" id="PTHR35011:SF4">
    <property type="entry name" value="SLL1102 PROTEIN"/>
    <property type="match status" value="1"/>
</dbReference>
<dbReference type="PANTHER" id="PTHR35011">
    <property type="entry name" value="2,3-DIKETO-L-GULONATE TRAP TRANSPORTER SMALL PERMEASE PROTEIN YIAM"/>
    <property type="match status" value="1"/>
</dbReference>
<evidence type="ECO:0000256" key="6">
    <source>
        <dbReference type="ARBA" id="ARBA00022989"/>
    </source>
</evidence>
<sequence>MERVARILDTIVEHCGRITAWASLAIVLVMAYNVFLRYAFSTGSVAMQELEWHLMAPIAILSMAYAIRHDGHVRVDVIYNRFPPRMQHAIEVISFLMVAAVSALIVYLSIPYVMQSYNIGEGSPDPGGLPARWILKACIPAGFALLVLQSLSAAIRVILTGHPQPAAEEAVDPVSHATSRHAAE</sequence>
<evidence type="ECO:0000313" key="12">
    <source>
        <dbReference type="Proteomes" id="UP001595711"/>
    </source>
</evidence>
<evidence type="ECO:0000256" key="8">
    <source>
        <dbReference type="ARBA" id="ARBA00038436"/>
    </source>
</evidence>
<feature type="transmembrane region" description="Helical" evidence="9">
    <location>
        <begin position="21"/>
        <end position="40"/>
    </location>
</feature>
<feature type="domain" description="Tripartite ATP-independent periplasmic transporters DctQ component" evidence="10">
    <location>
        <begin position="26"/>
        <end position="158"/>
    </location>
</feature>
<dbReference type="InterPro" id="IPR055348">
    <property type="entry name" value="DctQ"/>
</dbReference>
<evidence type="ECO:0000256" key="7">
    <source>
        <dbReference type="ARBA" id="ARBA00023136"/>
    </source>
</evidence>
<feature type="transmembrane region" description="Helical" evidence="9">
    <location>
        <begin position="89"/>
        <end position="113"/>
    </location>
</feature>
<dbReference type="Pfam" id="PF04290">
    <property type="entry name" value="DctQ"/>
    <property type="match status" value="1"/>
</dbReference>
<comment type="subunit">
    <text evidence="9">The complex comprises the extracytoplasmic solute receptor protein and the two transmembrane proteins.</text>
</comment>
<proteinExistence type="inferred from homology"/>
<comment type="subcellular location">
    <subcellularLocation>
        <location evidence="1 9">Cell inner membrane</location>
        <topology evidence="1 9">Multi-pass membrane protein</topology>
    </subcellularLocation>
</comment>
<feature type="transmembrane region" description="Helical" evidence="9">
    <location>
        <begin position="52"/>
        <end position="68"/>
    </location>
</feature>
<evidence type="ECO:0000256" key="5">
    <source>
        <dbReference type="ARBA" id="ARBA00022692"/>
    </source>
</evidence>
<accession>A0ABV7VHJ4</accession>
<keyword evidence="4 9" id="KW-0997">Cell inner membrane</keyword>
<protein>
    <recommendedName>
        <fullName evidence="9">TRAP transporter small permease protein</fullName>
    </recommendedName>
</protein>
<keyword evidence="7 9" id="KW-0472">Membrane</keyword>
<keyword evidence="6 9" id="KW-1133">Transmembrane helix</keyword>
<organism evidence="11 12">
    <name type="scientific">Ferrovibrio xuzhouensis</name>
    <dbReference type="NCBI Taxonomy" id="1576914"/>
    <lineage>
        <taxon>Bacteria</taxon>
        <taxon>Pseudomonadati</taxon>
        <taxon>Pseudomonadota</taxon>
        <taxon>Alphaproteobacteria</taxon>
        <taxon>Rhodospirillales</taxon>
        <taxon>Rhodospirillaceae</taxon>
        <taxon>Ferrovibrio</taxon>
    </lineage>
</organism>
<gene>
    <name evidence="11" type="ORF">ACFOOQ_10740</name>
</gene>
<comment type="function">
    <text evidence="9">Part of the tripartite ATP-independent periplasmic (TRAP) transport system.</text>
</comment>
<dbReference type="Proteomes" id="UP001595711">
    <property type="component" value="Unassembled WGS sequence"/>
</dbReference>
<reference evidence="12" key="1">
    <citation type="journal article" date="2019" name="Int. J. Syst. Evol. Microbiol.">
        <title>The Global Catalogue of Microorganisms (GCM) 10K type strain sequencing project: providing services to taxonomists for standard genome sequencing and annotation.</title>
        <authorList>
            <consortium name="The Broad Institute Genomics Platform"/>
            <consortium name="The Broad Institute Genome Sequencing Center for Infectious Disease"/>
            <person name="Wu L."/>
            <person name="Ma J."/>
        </authorList>
    </citation>
    <scope>NUCLEOTIDE SEQUENCE [LARGE SCALE GENOMIC DNA]</scope>
    <source>
        <strain evidence="12">KCTC 42182</strain>
    </source>
</reference>
<evidence type="ECO:0000313" key="11">
    <source>
        <dbReference type="EMBL" id="MFC3676021.1"/>
    </source>
</evidence>
<comment type="similarity">
    <text evidence="8 9">Belongs to the TRAP transporter small permease family.</text>
</comment>
<evidence type="ECO:0000256" key="2">
    <source>
        <dbReference type="ARBA" id="ARBA00022448"/>
    </source>
</evidence>
<comment type="caution">
    <text evidence="11">The sequence shown here is derived from an EMBL/GenBank/DDBJ whole genome shotgun (WGS) entry which is preliminary data.</text>
</comment>
<evidence type="ECO:0000256" key="1">
    <source>
        <dbReference type="ARBA" id="ARBA00004429"/>
    </source>
</evidence>